<dbReference type="Proteomes" id="UP000254875">
    <property type="component" value="Unassembled WGS sequence"/>
</dbReference>
<dbReference type="EMBL" id="QHKS01000031">
    <property type="protein sequence ID" value="RDJ98669.1"/>
    <property type="molecule type" value="Genomic_DNA"/>
</dbReference>
<organism evidence="2 3">
    <name type="scientific">Paraburkholderia lacunae</name>
    <dbReference type="NCBI Taxonomy" id="2211104"/>
    <lineage>
        <taxon>Bacteria</taxon>
        <taxon>Pseudomonadati</taxon>
        <taxon>Pseudomonadota</taxon>
        <taxon>Betaproteobacteria</taxon>
        <taxon>Burkholderiales</taxon>
        <taxon>Burkholderiaceae</taxon>
        <taxon>Paraburkholderia</taxon>
    </lineage>
</organism>
<evidence type="ECO:0000313" key="2">
    <source>
        <dbReference type="EMBL" id="RDJ98669.1"/>
    </source>
</evidence>
<evidence type="ECO:0000313" key="3">
    <source>
        <dbReference type="Proteomes" id="UP000254875"/>
    </source>
</evidence>
<name>A0A370MZ73_9BURK</name>
<dbReference type="Gene3D" id="1.10.10.1320">
    <property type="entry name" value="Anti-sigma factor, zinc-finger domain"/>
    <property type="match status" value="1"/>
</dbReference>
<keyword evidence="3" id="KW-1185">Reference proteome</keyword>
<dbReference type="InterPro" id="IPR041916">
    <property type="entry name" value="Anti_sigma_zinc_sf"/>
</dbReference>
<dbReference type="AlphaFoldDB" id="A0A370MZ73"/>
<dbReference type="RefSeq" id="WP_115107670.1">
    <property type="nucleotide sequence ID" value="NZ_QHKS01000031.1"/>
</dbReference>
<sequence length="223" mass="23333">MSNPAESELAHLHVWELLPWIVNGRASDAERKLVDAHVRDCERCQAELASQRTLCAAMASREGAGPDIERGLDHLWERFDEAAQPAVRTGTLSSAPWRGRMTAIACGLAAIVLLETGALATLGFSRGADSAPANYRTLSEANAGAARATIRLVADPAMPVGRLQALLVPLHLQIVGGPSENGVYSLAPLVPVAPGDVARQLGVLRAAPGVRFAEPVGEGASGP</sequence>
<gene>
    <name evidence="2" type="ORF">DLM46_32230</name>
</gene>
<comment type="caution">
    <text evidence="2">The sequence shown here is derived from an EMBL/GenBank/DDBJ whole genome shotgun (WGS) entry which is preliminary data.</text>
</comment>
<proteinExistence type="predicted"/>
<reference evidence="3" key="1">
    <citation type="submission" date="2018-05" db="EMBL/GenBank/DDBJ databases">
        <authorList>
            <person name="Feng T."/>
        </authorList>
    </citation>
    <scope>NUCLEOTIDE SEQUENCE [LARGE SCALE GENOMIC DNA]</scope>
    <source>
        <strain evidence="3">S27</strain>
    </source>
</reference>
<dbReference type="InterPro" id="IPR027383">
    <property type="entry name" value="Znf_put"/>
</dbReference>
<dbReference type="OrthoDB" id="5958009at2"/>
<dbReference type="Pfam" id="PF13490">
    <property type="entry name" value="zf-HC2"/>
    <property type="match status" value="1"/>
</dbReference>
<protein>
    <recommendedName>
        <fullName evidence="1">Putative zinc-finger domain-containing protein</fullName>
    </recommendedName>
</protein>
<evidence type="ECO:0000259" key="1">
    <source>
        <dbReference type="Pfam" id="PF13490"/>
    </source>
</evidence>
<accession>A0A370MZ73</accession>
<feature type="domain" description="Putative zinc-finger" evidence="1">
    <location>
        <begin position="14"/>
        <end position="45"/>
    </location>
</feature>